<dbReference type="InterPro" id="IPR011467">
    <property type="entry name" value="DUF1573"/>
</dbReference>
<dbReference type="EMBL" id="CACRSZ010000077">
    <property type="protein sequence ID" value="VYT45683.1"/>
    <property type="molecule type" value="Genomic_DNA"/>
</dbReference>
<name>A0A6N2WV67_9BACE</name>
<sequence>MCLFYFQPKSIYELKNILSANLFDYPIFVDDADSINSLNQFPKTRRSRTNQFSKSIQNECFLLNKEDKVLAQGNPTSSLQIWESFKAIIGGNQNTETKIQTSASLDRTIHNFGTITKDSISSTVFKVTNNGNKPLLITRISLSCGCTDVIWDKQPIKPGESTIIKAEIKPNDIGYFSKNLVIYCNSINSPIVLTLKGIANNNIQNKLN</sequence>
<gene>
    <name evidence="1" type="ORF">BFLFYP10_03492</name>
</gene>
<reference evidence="1" key="1">
    <citation type="submission" date="2019-11" db="EMBL/GenBank/DDBJ databases">
        <authorList>
            <person name="Feng L."/>
        </authorList>
    </citation>
    <scope>NUCLEOTIDE SEQUENCE</scope>
    <source>
        <strain evidence="1">BfaecisLFYP10</strain>
    </source>
</reference>
<dbReference type="AlphaFoldDB" id="A0A6N2WV67"/>
<dbReference type="Gene3D" id="2.60.40.10">
    <property type="entry name" value="Immunoglobulins"/>
    <property type="match status" value="1"/>
</dbReference>
<protein>
    <recommendedName>
        <fullName evidence="2">DUF1573 domain-containing protein</fullName>
    </recommendedName>
</protein>
<accession>A0A6N2WV67</accession>
<organism evidence="1">
    <name type="scientific">Bacteroides faecis</name>
    <dbReference type="NCBI Taxonomy" id="674529"/>
    <lineage>
        <taxon>Bacteria</taxon>
        <taxon>Pseudomonadati</taxon>
        <taxon>Bacteroidota</taxon>
        <taxon>Bacteroidia</taxon>
        <taxon>Bacteroidales</taxon>
        <taxon>Bacteroidaceae</taxon>
        <taxon>Bacteroides</taxon>
    </lineage>
</organism>
<evidence type="ECO:0008006" key="2">
    <source>
        <dbReference type="Google" id="ProtNLM"/>
    </source>
</evidence>
<dbReference type="Pfam" id="PF07610">
    <property type="entry name" value="DUF1573"/>
    <property type="match status" value="1"/>
</dbReference>
<evidence type="ECO:0000313" key="1">
    <source>
        <dbReference type="EMBL" id="VYT45683.1"/>
    </source>
</evidence>
<dbReference type="InterPro" id="IPR013783">
    <property type="entry name" value="Ig-like_fold"/>
</dbReference>
<proteinExistence type="predicted"/>
<dbReference type="PANTHER" id="PTHR37833">
    <property type="entry name" value="LIPOPROTEIN-RELATED"/>
    <property type="match status" value="1"/>
</dbReference>
<dbReference type="PANTHER" id="PTHR37833:SF1">
    <property type="entry name" value="SIGNAL PEPTIDE PROTEIN"/>
    <property type="match status" value="1"/>
</dbReference>